<protein>
    <submittedName>
        <fullName evidence="2">Phosphohydrolase</fullName>
    </submittedName>
</protein>
<dbReference type="InterPro" id="IPR022302">
    <property type="entry name" value="Phosphoesterase_putative"/>
</dbReference>
<comment type="caution">
    <text evidence="2">The sequence shown here is derived from an EMBL/GenBank/DDBJ whole genome shotgun (WGS) entry which is preliminary data.</text>
</comment>
<reference evidence="2 3" key="1">
    <citation type="journal article" date="2015" name="Genome Announc.">
        <title>Expanding the biotechnology potential of lactobacilli through comparative genomics of 213 strains and associated genera.</title>
        <authorList>
            <person name="Sun Z."/>
            <person name="Harris H.M."/>
            <person name="McCann A."/>
            <person name="Guo C."/>
            <person name="Argimon S."/>
            <person name="Zhang W."/>
            <person name="Yang X."/>
            <person name="Jeffery I.B."/>
            <person name="Cooney J.C."/>
            <person name="Kagawa T.F."/>
            <person name="Liu W."/>
            <person name="Song Y."/>
            <person name="Salvetti E."/>
            <person name="Wrobel A."/>
            <person name="Rasinkangas P."/>
            <person name="Parkhill J."/>
            <person name="Rea M.C."/>
            <person name="O'Sullivan O."/>
            <person name="Ritari J."/>
            <person name="Douillard F.P."/>
            <person name="Paul Ross R."/>
            <person name="Yang R."/>
            <person name="Briner A.E."/>
            <person name="Felis G.E."/>
            <person name="de Vos W.M."/>
            <person name="Barrangou R."/>
            <person name="Klaenhammer T.R."/>
            <person name="Caufield P.W."/>
            <person name="Cui Y."/>
            <person name="Zhang H."/>
            <person name="O'Toole P.W."/>
        </authorList>
    </citation>
    <scope>NUCLEOTIDE SEQUENCE [LARGE SCALE GENOMIC DNA]</scope>
    <source>
        <strain evidence="2 3">DSM 19117</strain>
    </source>
</reference>
<dbReference type="InterPro" id="IPR029052">
    <property type="entry name" value="Metallo-depent_PP-like"/>
</dbReference>
<dbReference type="Pfam" id="PF00149">
    <property type="entry name" value="Metallophos"/>
    <property type="match status" value="1"/>
</dbReference>
<dbReference type="OrthoDB" id="113290at2"/>
<dbReference type="NCBIfam" id="TIGR03729">
    <property type="entry name" value="acc_ester"/>
    <property type="match status" value="1"/>
</dbReference>
<keyword evidence="2" id="KW-0378">Hydrolase</keyword>
<dbReference type="SUPFAM" id="SSF56300">
    <property type="entry name" value="Metallo-dependent phosphatases"/>
    <property type="match status" value="1"/>
</dbReference>
<gene>
    <name evidence="2" type="ORF">FD30_GL001689</name>
</gene>
<dbReference type="PANTHER" id="PTHR31302:SF22">
    <property type="entry name" value="PHOSPHOESTERASE"/>
    <property type="match status" value="1"/>
</dbReference>
<keyword evidence="3" id="KW-1185">Reference proteome</keyword>
<feature type="domain" description="Calcineurin-like phosphoesterase" evidence="1">
    <location>
        <begin position="4"/>
        <end position="225"/>
    </location>
</feature>
<sequence length="271" mass="31429">MAQVALISDLHFDVNQVDPAAVLPQQAAYLKAQNVALYLIAGDLTNHFNQSLAIVQQLQTLLAPAQVRFIAGNHDMLHDVSYAALEAPLSPLYLHHQFYDLPGTNWRIIGNNGWYDYQYADNLPGRNFLAWKRAFWIDSTITQSMSDDERMDRVLIQIQAQLAQARRANKRVLLMTHFVPRREFIRYTADDRFWNMANALMGSPRLGQLAAAYQVPYVLFGHLHRHFWPQHLGAVTYLNQALGYHNRRLNEWDSPDFMTEWRHRLKIMTLS</sequence>
<dbReference type="Proteomes" id="UP000051162">
    <property type="component" value="Unassembled WGS sequence"/>
</dbReference>
<proteinExistence type="predicted"/>
<dbReference type="AlphaFoldDB" id="A0A0R1JYN9"/>
<accession>A0A0R1JYN9</accession>
<evidence type="ECO:0000313" key="3">
    <source>
        <dbReference type="Proteomes" id="UP000051162"/>
    </source>
</evidence>
<evidence type="ECO:0000259" key="1">
    <source>
        <dbReference type="Pfam" id="PF00149"/>
    </source>
</evidence>
<dbReference type="InterPro" id="IPR051158">
    <property type="entry name" value="Metallophosphoesterase_sf"/>
</dbReference>
<dbReference type="STRING" id="1423773.FD30_GL001689"/>
<dbReference type="PATRIC" id="fig|1423773.3.peg.1734"/>
<dbReference type="PANTHER" id="PTHR31302">
    <property type="entry name" value="TRANSMEMBRANE PROTEIN WITH METALLOPHOSPHOESTERASE DOMAIN-RELATED"/>
    <property type="match status" value="1"/>
</dbReference>
<dbReference type="InterPro" id="IPR004843">
    <property type="entry name" value="Calcineurin-like_PHP"/>
</dbReference>
<dbReference type="GeneID" id="84782824"/>
<name>A0A0R1JYN9_9LACO</name>
<evidence type="ECO:0000313" key="2">
    <source>
        <dbReference type="EMBL" id="KRK76059.1"/>
    </source>
</evidence>
<organism evidence="2 3">
    <name type="scientific">Levilactobacillus namurensis DSM 19117</name>
    <dbReference type="NCBI Taxonomy" id="1423773"/>
    <lineage>
        <taxon>Bacteria</taxon>
        <taxon>Bacillati</taxon>
        <taxon>Bacillota</taxon>
        <taxon>Bacilli</taxon>
        <taxon>Lactobacillales</taxon>
        <taxon>Lactobacillaceae</taxon>
        <taxon>Levilactobacillus</taxon>
    </lineage>
</organism>
<dbReference type="RefSeq" id="WP_056944172.1">
    <property type="nucleotide sequence ID" value="NZ_AZDT01000027.1"/>
</dbReference>
<dbReference type="GO" id="GO:0016787">
    <property type="term" value="F:hydrolase activity"/>
    <property type="evidence" value="ECO:0007669"/>
    <property type="project" value="UniProtKB-KW"/>
</dbReference>
<dbReference type="EMBL" id="AZDT01000027">
    <property type="protein sequence ID" value="KRK76059.1"/>
    <property type="molecule type" value="Genomic_DNA"/>
</dbReference>
<dbReference type="Gene3D" id="3.60.21.10">
    <property type="match status" value="1"/>
</dbReference>